<evidence type="ECO:0000256" key="3">
    <source>
        <dbReference type="ARBA" id="ARBA00022777"/>
    </source>
</evidence>
<dbReference type="GO" id="GO:0005524">
    <property type="term" value="F:ATP binding"/>
    <property type="evidence" value="ECO:0007669"/>
    <property type="project" value="UniProtKB-KW"/>
</dbReference>
<gene>
    <name evidence="7" type="ORF">ACFQDO_01630</name>
</gene>
<evidence type="ECO:0000259" key="5">
    <source>
        <dbReference type="PROSITE" id="PS50042"/>
    </source>
</evidence>
<accession>A0ABW1J967</accession>
<dbReference type="PRINTS" id="PR00344">
    <property type="entry name" value="BCTRLSENSOR"/>
</dbReference>
<dbReference type="RefSeq" id="WP_345716690.1">
    <property type="nucleotide sequence ID" value="NZ_BAABFP010000005.1"/>
</dbReference>
<evidence type="ECO:0000313" key="8">
    <source>
        <dbReference type="Proteomes" id="UP001596189"/>
    </source>
</evidence>
<evidence type="ECO:0000256" key="4">
    <source>
        <dbReference type="ARBA" id="ARBA00023012"/>
    </source>
</evidence>
<dbReference type="InterPro" id="IPR014710">
    <property type="entry name" value="RmlC-like_jellyroll"/>
</dbReference>
<proteinExistence type="predicted"/>
<dbReference type="SUPFAM" id="SSF55874">
    <property type="entry name" value="ATPase domain of HSP90 chaperone/DNA topoisomerase II/histidine kinase"/>
    <property type="match status" value="1"/>
</dbReference>
<feature type="domain" description="Histidine kinase" evidence="6">
    <location>
        <begin position="310"/>
        <end position="481"/>
    </location>
</feature>
<keyword evidence="7" id="KW-0067">ATP-binding</keyword>
<dbReference type="SMART" id="SM00100">
    <property type="entry name" value="cNMP"/>
    <property type="match status" value="1"/>
</dbReference>
<dbReference type="InterPro" id="IPR003594">
    <property type="entry name" value="HATPase_dom"/>
</dbReference>
<comment type="catalytic activity">
    <reaction evidence="1">
        <text>ATP + protein L-histidine = ADP + protein N-phospho-L-histidine.</text>
        <dbReference type="EC" id="2.7.13.3"/>
    </reaction>
</comment>
<dbReference type="InterPro" id="IPR005467">
    <property type="entry name" value="His_kinase_dom"/>
</dbReference>
<evidence type="ECO:0000256" key="2">
    <source>
        <dbReference type="ARBA" id="ARBA00012438"/>
    </source>
</evidence>
<dbReference type="InterPro" id="IPR018490">
    <property type="entry name" value="cNMP-bd_dom_sf"/>
</dbReference>
<evidence type="ECO:0000259" key="6">
    <source>
        <dbReference type="PROSITE" id="PS50109"/>
    </source>
</evidence>
<keyword evidence="3" id="KW-0808">Transferase</keyword>
<protein>
    <recommendedName>
        <fullName evidence="2">histidine kinase</fullName>
        <ecNumber evidence="2">2.7.13.3</ecNumber>
    </recommendedName>
</protein>
<dbReference type="Gene3D" id="2.60.120.10">
    <property type="entry name" value="Jelly Rolls"/>
    <property type="match status" value="1"/>
</dbReference>
<evidence type="ECO:0000256" key="1">
    <source>
        <dbReference type="ARBA" id="ARBA00000085"/>
    </source>
</evidence>
<dbReference type="SMART" id="SM00387">
    <property type="entry name" value="HATPase_c"/>
    <property type="match status" value="1"/>
</dbReference>
<dbReference type="Pfam" id="PF00027">
    <property type="entry name" value="cNMP_binding"/>
    <property type="match status" value="1"/>
</dbReference>
<dbReference type="PANTHER" id="PTHR43065">
    <property type="entry name" value="SENSOR HISTIDINE KINASE"/>
    <property type="match status" value="1"/>
</dbReference>
<dbReference type="Pfam" id="PF02518">
    <property type="entry name" value="HATPase_c"/>
    <property type="match status" value="1"/>
</dbReference>
<dbReference type="InterPro" id="IPR036890">
    <property type="entry name" value="HATPase_C_sf"/>
</dbReference>
<feature type="domain" description="Cyclic nucleotide-binding" evidence="5">
    <location>
        <begin position="26"/>
        <end position="134"/>
    </location>
</feature>
<dbReference type="InterPro" id="IPR000595">
    <property type="entry name" value="cNMP-bd_dom"/>
</dbReference>
<keyword evidence="4" id="KW-0902">Two-component regulatory system</keyword>
<dbReference type="CDD" id="cd00038">
    <property type="entry name" value="CAP_ED"/>
    <property type="match status" value="1"/>
</dbReference>
<dbReference type="Proteomes" id="UP001596189">
    <property type="component" value="Unassembled WGS sequence"/>
</dbReference>
<reference evidence="8" key="1">
    <citation type="journal article" date="2019" name="Int. J. Syst. Evol. Microbiol.">
        <title>The Global Catalogue of Microorganisms (GCM) 10K type strain sequencing project: providing services to taxonomists for standard genome sequencing and annotation.</title>
        <authorList>
            <consortium name="The Broad Institute Genomics Platform"/>
            <consortium name="The Broad Institute Genome Sequencing Center for Infectious Disease"/>
            <person name="Wu L."/>
            <person name="Ma J."/>
        </authorList>
    </citation>
    <scope>NUCLEOTIDE SEQUENCE [LARGE SCALE GENOMIC DNA]</scope>
    <source>
        <strain evidence="8">KACC 14249</strain>
    </source>
</reference>
<organism evidence="7 8">
    <name type="scientific">Angustibacter luteus</name>
    <dbReference type="NCBI Taxonomy" id="658456"/>
    <lineage>
        <taxon>Bacteria</taxon>
        <taxon>Bacillati</taxon>
        <taxon>Actinomycetota</taxon>
        <taxon>Actinomycetes</taxon>
        <taxon>Kineosporiales</taxon>
        <taxon>Kineosporiaceae</taxon>
    </lineage>
</organism>
<evidence type="ECO:0000313" key="7">
    <source>
        <dbReference type="EMBL" id="MFC6005816.1"/>
    </source>
</evidence>
<dbReference type="SUPFAM" id="SSF51206">
    <property type="entry name" value="cAMP-binding domain-like"/>
    <property type="match status" value="1"/>
</dbReference>
<keyword evidence="7" id="KW-0547">Nucleotide-binding</keyword>
<dbReference type="InterPro" id="IPR004358">
    <property type="entry name" value="Sig_transdc_His_kin-like_C"/>
</dbReference>
<dbReference type="Gene3D" id="1.10.287.130">
    <property type="match status" value="1"/>
</dbReference>
<keyword evidence="8" id="KW-1185">Reference proteome</keyword>
<comment type="caution">
    <text evidence="7">The sequence shown here is derived from an EMBL/GenBank/DDBJ whole genome shotgun (WGS) entry which is preliminary data.</text>
</comment>
<dbReference type="PROSITE" id="PS50109">
    <property type="entry name" value="HIS_KIN"/>
    <property type="match status" value="1"/>
</dbReference>
<dbReference type="EC" id="2.7.13.3" evidence="2"/>
<name>A0ABW1J967_9ACTN</name>
<dbReference type="EMBL" id="JBHSRD010000002">
    <property type="protein sequence ID" value="MFC6005816.1"/>
    <property type="molecule type" value="Genomic_DNA"/>
</dbReference>
<dbReference type="Gene3D" id="3.30.565.10">
    <property type="entry name" value="Histidine kinase-like ATPase, C-terminal domain"/>
    <property type="match status" value="1"/>
</dbReference>
<dbReference type="PANTHER" id="PTHR43065:SF48">
    <property type="entry name" value="HISTIDINE KINASE"/>
    <property type="match status" value="1"/>
</dbReference>
<keyword evidence="3" id="KW-0418">Kinase</keyword>
<dbReference type="PROSITE" id="PS50042">
    <property type="entry name" value="CNMP_BINDING_3"/>
    <property type="match status" value="1"/>
</dbReference>
<sequence>MTTTDATSATTPDDRVSAEELRTLFLLESLTDEQLAWFVENGRRTSIRAGEYLTHEGEPAECFYQLLTGTMVMTRQVGAVEVEVTRTDFRGAYGGATASWIKQADRPSTYVASVRAGTDATFLAVPAEEFAAFMHEHFPIAVHLLDGIAAGMRRTQERVGDQQRLQALGALSAGLTHELNNPASAAERAVDQLRTRVEHMRSKLDYLADGHIPADVLHELVNLQNEALALSETAPRRSAMERSDAEDELGDWLEEHEIQRGFDLAGIYVTAGLDVSWAEKVYRTLHADDRQTGFAWVAYSLETDSLMREITDSVNRISQLVGAAKNYSQLDRAPFQQTDLHEGLDSTLVMLSAKLKGVTVVKDYCDDLPLVPGYPAELNQVWTNLIDNAAQATGPGGTIRLHTEVQDDHVLVSVGDDGPGVPPELRSRIFEPFFTTKPVGAGTGLGLDISYRVVTGKHGGDIQVVSKPGDTRFEVRLPLVEPTLTDVLQADQT</sequence>